<feature type="transmembrane region" description="Helical" evidence="4">
    <location>
        <begin position="12"/>
        <end position="28"/>
    </location>
</feature>
<dbReference type="Gene3D" id="3.30.450.20">
    <property type="entry name" value="PAS domain"/>
    <property type="match status" value="1"/>
</dbReference>
<keyword evidence="1" id="KW-0378">Hydrolase</keyword>
<keyword evidence="1" id="KW-1003">Cell membrane</keyword>
<dbReference type="GO" id="GO:0016787">
    <property type="term" value="F:hydrolase activity"/>
    <property type="evidence" value="ECO:0007669"/>
    <property type="project" value="UniProtKB-UniRule"/>
</dbReference>
<organism evidence="7 8">
    <name type="scientific">Clostridium cavendishii DSM 21758</name>
    <dbReference type="NCBI Taxonomy" id="1121302"/>
    <lineage>
        <taxon>Bacteria</taxon>
        <taxon>Bacillati</taxon>
        <taxon>Bacillota</taxon>
        <taxon>Clostridia</taxon>
        <taxon>Eubacteriales</taxon>
        <taxon>Clostridiaceae</taxon>
        <taxon>Clostridium</taxon>
    </lineage>
</organism>
<evidence type="ECO:0000256" key="3">
    <source>
        <dbReference type="SAM" id="Coils"/>
    </source>
</evidence>
<dbReference type="GO" id="GO:0106409">
    <property type="term" value="F:cyclic-di-AMP phosphodiesterase activity"/>
    <property type="evidence" value="ECO:0007669"/>
    <property type="project" value="RHEA"/>
</dbReference>
<dbReference type="RefSeq" id="WP_072992548.1">
    <property type="nucleotide sequence ID" value="NZ_FQZB01000020.1"/>
</dbReference>
<dbReference type="OrthoDB" id="9759476at2"/>
<feature type="binding site" evidence="2">
    <location>
        <position position="419"/>
    </location>
    <ligand>
        <name>Mn(2+)</name>
        <dbReference type="ChEBI" id="CHEBI:29035"/>
        <label>2</label>
    </ligand>
</feature>
<keyword evidence="8" id="KW-1185">Reference proteome</keyword>
<keyword evidence="4" id="KW-1133">Transmembrane helix</keyword>
<protein>
    <recommendedName>
        <fullName evidence="1">Cyclic-di-AMP phosphodiesterase</fullName>
        <ecNumber evidence="1">3.1.4.-</ecNumber>
    </recommendedName>
</protein>
<dbReference type="Gene3D" id="3.90.1640.10">
    <property type="entry name" value="inorganic pyrophosphatase (n-terminal core)"/>
    <property type="match status" value="1"/>
</dbReference>
<gene>
    <name evidence="7" type="ORF">SAMN02745163_04051</name>
</gene>
<keyword evidence="2" id="KW-0464">Manganese</keyword>
<feature type="binding site" evidence="2">
    <location>
        <position position="350"/>
    </location>
    <ligand>
        <name>Mn(2+)</name>
        <dbReference type="ChEBI" id="CHEBI:29035"/>
        <label>1</label>
    </ligand>
</feature>
<feature type="binding site" evidence="2">
    <location>
        <position position="419"/>
    </location>
    <ligand>
        <name>Mn(2+)</name>
        <dbReference type="ChEBI" id="CHEBI:29035"/>
        <label>1</label>
    </ligand>
</feature>
<dbReference type="GO" id="GO:0003676">
    <property type="term" value="F:nucleic acid binding"/>
    <property type="evidence" value="ECO:0007669"/>
    <property type="project" value="UniProtKB-UniRule"/>
</dbReference>
<dbReference type="InterPro" id="IPR003156">
    <property type="entry name" value="DHHA1_dom"/>
</dbReference>
<feature type="binding site" evidence="2">
    <location>
        <position position="352"/>
    </location>
    <ligand>
        <name>Mn(2+)</name>
        <dbReference type="ChEBI" id="CHEBI:29035"/>
        <label>2</label>
    </ligand>
</feature>
<dbReference type="SUPFAM" id="SSF64182">
    <property type="entry name" value="DHH phosphoesterases"/>
    <property type="match status" value="1"/>
</dbReference>
<dbReference type="Pfam" id="PF24898">
    <property type="entry name" value="GGDEF_GdpP"/>
    <property type="match status" value="1"/>
</dbReference>
<name>A0A1M6TIS7_9CLOT</name>
<sequence length="651" mass="73549">MKRNKYKKNRVRIYSIIILGIAVLLWVFKLKEISLLLLGMYIVFLQYRWNISVLNENKLKVKVSNINNTIEESLEKNLLNYIYPLTIVKHDGEVIWYNKKFREAFNVENGIGSNLAMLARGIKLDTLLKWDKKYIQKIKFKKSIYEVYGDKIKIDDDINFSVVYFNDVTYLTEGTKESIVLIELDNLNEVIKTIEEIKAPLLIAEIETAINSYANNLKAMIKKYDNNKYILSVDDKVIESEINKKFDILDSIRDINLGNKMEVTLSIGVGRGGDTPMQNQNYAVTAKELALGRGGDQAVVKKRDSISFFGGNTKELEKRTRVRVRVVAHALKDLVYESNKVYIMGHKNPDMDCLGAAVGISSVIKQLGKPCKIILNEDIKAVDFFLEKLKVKSEYADLFVKSEEVYGKIDDDTLIIIVDVHSKNYVQDKEIINKAKKVVIIDHHRRSPDYIEGALLNYIEVYASSTSELVAEMVQYMLDRPKLSQIEAEGLLAGICMDTKNFHFKTGVRTFEAASFLRRLGADTIDIKKMFSNDFESFIAKANIVKSAEVENNMAIAVCPPNITQTVLAAQAADELLNITGIQASFVFVKIDSDIYISGRSLGDVNVQVVLEALGGGGHMTMAGAKLENIDMEEAKNRLKDAISKYLKEGD</sequence>
<evidence type="ECO:0000259" key="5">
    <source>
        <dbReference type="Pfam" id="PF01368"/>
    </source>
</evidence>
<keyword evidence="1 4" id="KW-0472">Membrane</keyword>
<comment type="cofactor">
    <cofactor evidence="2">
        <name>Mn(2+)</name>
        <dbReference type="ChEBI" id="CHEBI:29035"/>
    </cofactor>
    <text evidence="2">For phosphodiesterase activity, probably binds 2 Mn(2+) per subunit.</text>
</comment>
<dbReference type="EMBL" id="FQZB01000020">
    <property type="protein sequence ID" value="SHK56871.1"/>
    <property type="molecule type" value="Genomic_DNA"/>
</dbReference>
<evidence type="ECO:0000256" key="4">
    <source>
        <dbReference type="SAM" id="Phobius"/>
    </source>
</evidence>
<keyword evidence="3" id="KW-0175">Coiled coil</keyword>
<keyword evidence="4" id="KW-0812">Transmembrane</keyword>
<feature type="domain" description="DDH" evidence="5">
    <location>
        <begin position="340"/>
        <end position="495"/>
    </location>
</feature>
<feature type="binding site" evidence="2">
    <location>
        <position position="498"/>
    </location>
    <ligand>
        <name>Mn(2+)</name>
        <dbReference type="ChEBI" id="CHEBI:29035"/>
        <label>2</label>
    </ligand>
</feature>
<dbReference type="GO" id="GO:0046872">
    <property type="term" value="F:metal ion binding"/>
    <property type="evidence" value="ECO:0007669"/>
    <property type="project" value="UniProtKB-KW"/>
</dbReference>
<dbReference type="Pfam" id="PF02272">
    <property type="entry name" value="DHHA1"/>
    <property type="match status" value="1"/>
</dbReference>
<evidence type="ECO:0000256" key="2">
    <source>
        <dbReference type="PIRSR" id="PIRSR026583-50"/>
    </source>
</evidence>
<dbReference type="PANTHER" id="PTHR47618:SF2">
    <property type="entry name" value="CYCLIC-DI-AMP PHOSPHODIESTERASE GDPP"/>
    <property type="match status" value="1"/>
</dbReference>
<comment type="function">
    <text evidence="1">Has phosphodiesterase (PDE) activity against cyclic-di-AMP (c-di-AMP).</text>
</comment>
<keyword evidence="2" id="KW-0479">Metal-binding</keyword>
<comment type="subcellular location">
    <subcellularLocation>
        <location evidence="1">Cell membrane</location>
    </subcellularLocation>
</comment>
<feature type="binding site" evidence="2">
    <location>
        <position position="443"/>
    </location>
    <ligand>
        <name>Mn(2+)</name>
        <dbReference type="ChEBI" id="CHEBI:29035"/>
        <label>2</label>
    </ligand>
</feature>
<reference evidence="7 8" key="1">
    <citation type="submission" date="2016-11" db="EMBL/GenBank/DDBJ databases">
        <authorList>
            <person name="Jaros S."/>
            <person name="Januszkiewicz K."/>
            <person name="Wedrychowicz H."/>
        </authorList>
    </citation>
    <scope>NUCLEOTIDE SEQUENCE [LARGE SCALE GENOMIC DNA]</scope>
    <source>
        <strain evidence="7 8">DSM 21758</strain>
    </source>
</reference>
<dbReference type="Pfam" id="PF01368">
    <property type="entry name" value="DHH"/>
    <property type="match status" value="1"/>
</dbReference>
<evidence type="ECO:0000313" key="7">
    <source>
        <dbReference type="EMBL" id="SHK56871.1"/>
    </source>
</evidence>
<dbReference type="AlphaFoldDB" id="A0A1M6TIS7"/>
<dbReference type="Proteomes" id="UP000184310">
    <property type="component" value="Unassembled WGS sequence"/>
</dbReference>
<evidence type="ECO:0000256" key="1">
    <source>
        <dbReference type="PIRNR" id="PIRNR026583"/>
    </source>
</evidence>
<dbReference type="PIRSF" id="PIRSF026583">
    <property type="entry name" value="YybT"/>
    <property type="match status" value="1"/>
</dbReference>
<feature type="domain" description="DHHA1" evidence="6">
    <location>
        <begin position="553"/>
        <end position="649"/>
    </location>
</feature>
<feature type="binding site" evidence="2">
    <location>
        <position position="346"/>
    </location>
    <ligand>
        <name>Mn(2+)</name>
        <dbReference type="ChEBI" id="CHEBI:29035"/>
        <label>1</label>
    </ligand>
</feature>
<dbReference type="Gene3D" id="3.10.310.30">
    <property type="match status" value="1"/>
</dbReference>
<comment type="similarity">
    <text evidence="1">Belongs to the GdpP/PdeA phosphodiesterase family.</text>
</comment>
<comment type="catalytic activity">
    <reaction evidence="1">
        <text>3',3'-c-di-AMP + H2O = 5'-O-phosphonoadenylyl-(3'-&gt;5')-adenosine + H(+)</text>
        <dbReference type="Rhea" id="RHEA:54420"/>
        <dbReference type="ChEBI" id="CHEBI:15377"/>
        <dbReference type="ChEBI" id="CHEBI:15378"/>
        <dbReference type="ChEBI" id="CHEBI:71500"/>
        <dbReference type="ChEBI" id="CHEBI:138171"/>
    </reaction>
</comment>
<dbReference type="EC" id="3.1.4.-" evidence="1"/>
<dbReference type="InterPro" id="IPR051319">
    <property type="entry name" value="Oligoribo/pAp-PDE_c-di-AMP_PDE"/>
</dbReference>
<dbReference type="InterPro" id="IPR038763">
    <property type="entry name" value="DHH_sf"/>
</dbReference>
<dbReference type="InterPro" id="IPR001667">
    <property type="entry name" value="DDH_dom"/>
</dbReference>
<feature type="coiled-coil region" evidence="3">
    <location>
        <begin position="622"/>
        <end position="649"/>
    </location>
</feature>
<dbReference type="InterPro" id="IPR014528">
    <property type="entry name" value="GdpP/PdeA"/>
</dbReference>
<dbReference type="PANTHER" id="PTHR47618">
    <property type="entry name" value="BIFUNCTIONAL OLIGORIBONUCLEASE AND PAP PHOSPHATASE NRNA"/>
    <property type="match status" value="1"/>
</dbReference>
<dbReference type="GO" id="GO:0005886">
    <property type="term" value="C:plasma membrane"/>
    <property type="evidence" value="ECO:0007669"/>
    <property type="project" value="UniProtKB-SubCell"/>
</dbReference>
<evidence type="ECO:0000313" key="8">
    <source>
        <dbReference type="Proteomes" id="UP000184310"/>
    </source>
</evidence>
<dbReference type="STRING" id="1121302.SAMN02745163_04051"/>
<proteinExistence type="inferred from homology"/>
<accession>A0A1M6TIS7</accession>
<evidence type="ECO:0000259" key="6">
    <source>
        <dbReference type="Pfam" id="PF02272"/>
    </source>
</evidence>
<dbReference type="FunFam" id="3.90.1640.10:FF:000002">
    <property type="entry name" value="Cyclic-di-AMP phosphodiesterase"/>
    <property type="match status" value="1"/>
</dbReference>